<evidence type="ECO:0000256" key="1">
    <source>
        <dbReference type="SAM" id="MobiDB-lite"/>
    </source>
</evidence>
<feature type="compositionally biased region" description="Basic and acidic residues" evidence="1">
    <location>
        <begin position="282"/>
        <end position="380"/>
    </location>
</feature>
<proteinExistence type="predicted"/>
<dbReference type="EMBL" id="ML976982">
    <property type="protein sequence ID" value="KAF1960819.1"/>
    <property type="molecule type" value="Genomic_DNA"/>
</dbReference>
<keyword evidence="3" id="KW-1185">Reference proteome</keyword>
<accession>A0A6A5UA51</accession>
<feature type="compositionally biased region" description="Basic and acidic residues" evidence="1">
    <location>
        <begin position="691"/>
        <end position="707"/>
    </location>
</feature>
<reference evidence="2" key="1">
    <citation type="journal article" date="2020" name="Stud. Mycol.">
        <title>101 Dothideomycetes genomes: a test case for predicting lifestyles and emergence of pathogens.</title>
        <authorList>
            <person name="Haridas S."/>
            <person name="Albert R."/>
            <person name="Binder M."/>
            <person name="Bloem J."/>
            <person name="Labutti K."/>
            <person name="Salamov A."/>
            <person name="Andreopoulos B."/>
            <person name="Baker S."/>
            <person name="Barry K."/>
            <person name="Bills G."/>
            <person name="Bluhm B."/>
            <person name="Cannon C."/>
            <person name="Castanera R."/>
            <person name="Culley D."/>
            <person name="Daum C."/>
            <person name="Ezra D."/>
            <person name="Gonzalez J."/>
            <person name="Henrissat B."/>
            <person name="Kuo A."/>
            <person name="Liang C."/>
            <person name="Lipzen A."/>
            <person name="Lutzoni F."/>
            <person name="Magnuson J."/>
            <person name="Mondo S."/>
            <person name="Nolan M."/>
            <person name="Ohm R."/>
            <person name="Pangilinan J."/>
            <person name="Park H.-J."/>
            <person name="Ramirez L."/>
            <person name="Alfaro M."/>
            <person name="Sun H."/>
            <person name="Tritt A."/>
            <person name="Yoshinaga Y."/>
            <person name="Zwiers L.-H."/>
            <person name="Turgeon B."/>
            <person name="Goodwin S."/>
            <person name="Spatafora J."/>
            <person name="Crous P."/>
            <person name="Grigoriev I."/>
        </authorList>
    </citation>
    <scope>NUCLEOTIDE SEQUENCE</scope>
    <source>
        <strain evidence="2">CBS 675.92</strain>
    </source>
</reference>
<feature type="compositionally biased region" description="Polar residues" evidence="1">
    <location>
        <begin position="116"/>
        <end position="142"/>
    </location>
</feature>
<feature type="region of interest" description="Disordered" evidence="1">
    <location>
        <begin position="45"/>
        <end position="640"/>
    </location>
</feature>
<feature type="compositionally biased region" description="Polar residues" evidence="1">
    <location>
        <begin position="571"/>
        <end position="580"/>
    </location>
</feature>
<feature type="region of interest" description="Disordered" evidence="1">
    <location>
        <begin position="657"/>
        <end position="720"/>
    </location>
</feature>
<feature type="compositionally biased region" description="Polar residues" evidence="1">
    <location>
        <begin position="601"/>
        <end position="622"/>
    </location>
</feature>
<feature type="compositionally biased region" description="Low complexity" evidence="1">
    <location>
        <begin position="267"/>
        <end position="279"/>
    </location>
</feature>
<organism evidence="2 3">
    <name type="scientific">Byssothecium circinans</name>
    <dbReference type="NCBI Taxonomy" id="147558"/>
    <lineage>
        <taxon>Eukaryota</taxon>
        <taxon>Fungi</taxon>
        <taxon>Dikarya</taxon>
        <taxon>Ascomycota</taxon>
        <taxon>Pezizomycotina</taxon>
        <taxon>Dothideomycetes</taxon>
        <taxon>Pleosporomycetidae</taxon>
        <taxon>Pleosporales</taxon>
        <taxon>Massarineae</taxon>
        <taxon>Massarinaceae</taxon>
        <taxon>Byssothecium</taxon>
    </lineage>
</organism>
<feature type="compositionally biased region" description="Low complexity" evidence="1">
    <location>
        <begin position="475"/>
        <end position="487"/>
    </location>
</feature>
<feature type="compositionally biased region" description="Polar residues" evidence="1">
    <location>
        <begin position="191"/>
        <end position="209"/>
    </location>
</feature>
<dbReference type="OrthoDB" id="3937441at2759"/>
<protein>
    <submittedName>
        <fullName evidence="2">Uncharacterized protein</fullName>
    </submittedName>
</protein>
<evidence type="ECO:0000313" key="2">
    <source>
        <dbReference type="EMBL" id="KAF1960819.1"/>
    </source>
</evidence>
<sequence length="720" mass="79179">MCHVEETIYINSNGGKRTQEVSVPCDRAKRRHGKLCSNVKKRTTEYYTKPESTISRGEASSPASNGPFTPPTAGSGGYRTEERRPSGILRPSTQDGHRAIRPEVIIELGGKGRSSKYPQFTLSTTKPNKRSSLGASSINSNEAALESPGSESSYPIRTGFPEAPIAPSAAFAQPQGYTTRHAVPQGHRHTASSSSHTIPSQVPSLTSEPESPAGRRPARYPPALVHNPMPVAPPSPTVSRAAPRSSRDNIGVDGVTPYDYNDFVRPATSSNASSSRAAAPEITDRAADRERMRREAKRRQEEEDRRLAEDLAREEDVKQVRFELGRHEDRTHQRAESKQAESEKQRAHDREEAREEAARRRRQQEPEKRATKKPTREKTKPPTNDFNKPRRTGSTSRRNSVTLTPTARDLRDLLLEEDRAQLAREREASDRRDREEQQLAGRGTSLVERQENPEYYSTRSDDRVVTNNGPGIGGRRASVSRRGSVSGNPPPLGLARSNSRSHGVSIIQNAPPAPSPLAPAFPAHNPYSTRPPSSQLQNAPPLSFPGSYTASARPPSARHSSYDNPFIAAPSRSSNTSQDNPFAAPSTRPIHPSGPTHSHDGLNNNPFSPTSSVLQSPVSTTRDPWDNRELHATLPQSTGYPVRNAMQMAGEQVINRSGDRAHGRARQATHTMGAAIGYEDDYEGTSTSSEEEQRSDRVRVRERERSGRSTLGQGKGKRRS</sequence>
<feature type="compositionally biased region" description="Polar residues" evidence="1">
    <location>
        <begin position="526"/>
        <end position="540"/>
    </location>
</feature>
<evidence type="ECO:0000313" key="3">
    <source>
        <dbReference type="Proteomes" id="UP000800035"/>
    </source>
</evidence>
<dbReference type="AlphaFoldDB" id="A0A6A5UA51"/>
<name>A0A6A5UA51_9PLEO</name>
<feature type="compositionally biased region" description="Polar residues" evidence="1">
    <location>
        <begin position="496"/>
        <end position="508"/>
    </location>
</feature>
<gene>
    <name evidence="2" type="ORF">CC80DRAFT_403749</name>
</gene>
<dbReference type="Proteomes" id="UP000800035">
    <property type="component" value="Unassembled WGS sequence"/>
</dbReference>
<feature type="compositionally biased region" description="Polar residues" evidence="1">
    <location>
        <begin position="392"/>
        <end position="405"/>
    </location>
</feature>
<feature type="compositionally biased region" description="Basic and acidic residues" evidence="1">
    <location>
        <begin position="408"/>
        <end position="437"/>
    </location>
</feature>
<feature type="compositionally biased region" description="Low complexity" evidence="1">
    <location>
        <begin position="550"/>
        <end position="559"/>
    </location>
</feature>